<keyword evidence="4" id="KW-0648">Protein biosynthesis</keyword>
<keyword evidence="5" id="KW-0030">Aminoacyl-tRNA synthetase</keyword>
<evidence type="ECO:0000313" key="9">
    <source>
        <dbReference type="Proteomes" id="UP000824261"/>
    </source>
</evidence>
<reference evidence="8" key="1">
    <citation type="submission" date="2020-10" db="EMBL/GenBank/DDBJ databases">
        <authorList>
            <person name="Gilroy R."/>
        </authorList>
    </citation>
    <scope>NUCLEOTIDE SEQUENCE</scope>
    <source>
        <strain evidence="8">ChiGjej1B1-2707</strain>
    </source>
</reference>
<evidence type="ECO:0000256" key="2">
    <source>
        <dbReference type="ARBA" id="ARBA00022741"/>
    </source>
</evidence>
<feature type="domain" description="Phenylalanyl tRNA synthetase beta chain core" evidence="7">
    <location>
        <begin position="283"/>
        <end position="417"/>
    </location>
</feature>
<dbReference type="GO" id="GO:0005524">
    <property type="term" value="F:ATP binding"/>
    <property type="evidence" value="ECO:0007669"/>
    <property type="project" value="UniProtKB-KW"/>
</dbReference>
<feature type="domain" description="Phenylalanyl-tRNA synthetase" evidence="6">
    <location>
        <begin position="4"/>
        <end position="141"/>
    </location>
</feature>
<keyword evidence="1" id="KW-0436">Ligase</keyword>
<sequence>MGRITQHPIRSKLGALTRALVANGFTLHDDRSASEIESVDWAFALYETPDFQSKRRIALEEDGRYTLRTNVLATQLDTMRGPLPLRTFCIGRTFDGNDAAIPAHWTIEGIIVEDEFSAALWSRRWTRIAQEVYGISAKARLVALDARTYKVECEAEGSTFALAHLGKASGIVRTLLGLAYGSASAWVFTIDVDELARRACDAPSRTALYSPVVSFLEQFEDDVPTPGDSFASIAADVLRSHEYREFYGPGLYPQDAYQKMNMIMESWDLNNRGALLQQPFGNFTRVPTVLTPSLEDALEANYKAGEACAKVFEINHHYVLQAVGTKPLLKTSLSFGAYGPDLDCATFRAEVDTILTELGVKNHFFIPTDMAIPYDPTDCWVILDEHMQYLDGNFGSICQKARDAHGIGVPAYMAQIEIPTIERKSAEETAFVPNELR</sequence>
<dbReference type="Gene3D" id="3.30.930.10">
    <property type="entry name" value="Bira Bifunctional Protein, Domain 2"/>
    <property type="match status" value="2"/>
</dbReference>
<dbReference type="GO" id="GO:0004812">
    <property type="term" value="F:aminoacyl-tRNA ligase activity"/>
    <property type="evidence" value="ECO:0007669"/>
    <property type="project" value="UniProtKB-KW"/>
</dbReference>
<proteinExistence type="predicted"/>
<evidence type="ECO:0000256" key="4">
    <source>
        <dbReference type="ARBA" id="ARBA00022917"/>
    </source>
</evidence>
<dbReference type="Pfam" id="PF01409">
    <property type="entry name" value="tRNA-synt_2d"/>
    <property type="match status" value="1"/>
</dbReference>
<evidence type="ECO:0000259" key="7">
    <source>
        <dbReference type="Pfam" id="PF17759"/>
    </source>
</evidence>
<dbReference type="InterPro" id="IPR045864">
    <property type="entry name" value="aa-tRNA-synth_II/BPL/LPL"/>
</dbReference>
<dbReference type="GO" id="GO:0000049">
    <property type="term" value="F:tRNA binding"/>
    <property type="evidence" value="ECO:0007669"/>
    <property type="project" value="InterPro"/>
</dbReference>
<comment type="caution">
    <text evidence="8">The sequence shown here is derived from an EMBL/GenBank/DDBJ whole genome shotgun (WGS) entry which is preliminary data.</text>
</comment>
<dbReference type="InterPro" id="IPR002319">
    <property type="entry name" value="Phenylalanyl-tRNA_Synthase"/>
</dbReference>
<evidence type="ECO:0000256" key="3">
    <source>
        <dbReference type="ARBA" id="ARBA00022840"/>
    </source>
</evidence>
<dbReference type="EMBL" id="DVGB01000004">
    <property type="protein sequence ID" value="HIR00758.1"/>
    <property type="molecule type" value="Genomic_DNA"/>
</dbReference>
<reference evidence="8" key="2">
    <citation type="journal article" date="2021" name="PeerJ">
        <title>Extensive microbial diversity within the chicken gut microbiome revealed by metagenomics and culture.</title>
        <authorList>
            <person name="Gilroy R."/>
            <person name="Ravi A."/>
            <person name="Getino M."/>
            <person name="Pursley I."/>
            <person name="Horton D.L."/>
            <person name="Alikhan N.F."/>
            <person name="Baker D."/>
            <person name="Gharbi K."/>
            <person name="Hall N."/>
            <person name="Watson M."/>
            <person name="Adriaenssens E.M."/>
            <person name="Foster-Nyarko E."/>
            <person name="Jarju S."/>
            <person name="Secka A."/>
            <person name="Antonio M."/>
            <person name="Oren A."/>
            <person name="Chaudhuri R.R."/>
            <person name="La Ragione R."/>
            <person name="Hildebrand F."/>
            <person name="Pallen M.J."/>
        </authorList>
    </citation>
    <scope>NUCLEOTIDE SEQUENCE</scope>
    <source>
        <strain evidence="8">ChiGjej1B1-2707</strain>
    </source>
</reference>
<dbReference type="Proteomes" id="UP000824261">
    <property type="component" value="Unassembled WGS sequence"/>
</dbReference>
<accession>A0A9D0ZZC6</accession>
<evidence type="ECO:0000256" key="5">
    <source>
        <dbReference type="ARBA" id="ARBA00023146"/>
    </source>
</evidence>
<name>A0A9D0ZZC6_9ACTN</name>
<organism evidence="8 9">
    <name type="scientific">Candidatus Aveggerthella stercoripullorum</name>
    <dbReference type="NCBI Taxonomy" id="2840688"/>
    <lineage>
        <taxon>Bacteria</taxon>
        <taxon>Bacillati</taxon>
        <taxon>Actinomycetota</taxon>
        <taxon>Coriobacteriia</taxon>
        <taxon>Eggerthellales</taxon>
        <taxon>Eggerthellaceae</taxon>
        <taxon>Eggerthellaceae incertae sedis</taxon>
        <taxon>Candidatus Aveggerthella</taxon>
    </lineage>
</organism>
<dbReference type="AlphaFoldDB" id="A0A9D0ZZC6"/>
<evidence type="ECO:0000259" key="6">
    <source>
        <dbReference type="Pfam" id="PF01409"/>
    </source>
</evidence>
<evidence type="ECO:0000256" key="1">
    <source>
        <dbReference type="ARBA" id="ARBA00022598"/>
    </source>
</evidence>
<keyword evidence="2" id="KW-0547">Nucleotide-binding</keyword>
<dbReference type="GO" id="GO:0006412">
    <property type="term" value="P:translation"/>
    <property type="evidence" value="ECO:0007669"/>
    <property type="project" value="UniProtKB-KW"/>
</dbReference>
<gene>
    <name evidence="8" type="ORF">IAA69_00550</name>
</gene>
<dbReference type="Pfam" id="PF17759">
    <property type="entry name" value="tRNA_synthFbeta"/>
    <property type="match status" value="1"/>
</dbReference>
<evidence type="ECO:0000313" key="8">
    <source>
        <dbReference type="EMBL" id="HIR00758.1"/>
    </source>
</evidence>
<dbReference type="SUPFAM" id="SSF55681">
    <property type="entry name" value="Class II aaRS and biotin synthetases"/>
    <property type="match status" value="1"/>
</dbReference>
<protein>
    <submittedName>
        <fullName evidence="8">Uncharacterized protein</fullName>
    </submittedName>
</protein>
<dbReference type="InterPro" id="IPR041616">
    <property type="entry name" value="PheRS_beta_core"/>
</dbReference>
<dbReference type="GO" id="GO:0043039">
    <property type="term" value="P:tRNA aminoacylation"/>
    <property type="evidence" value="ECO:0007669"/>
    <property type="project" value="InterPro"/>
</dbReference>
<keyword evidence="3" id="KW-0067">ATP-binding</keyword>